<evidence type="ECO:0000256" key="4">
    <source>
        <dbReference type="ARBA" id="ARBA00022989"/>
    </source>
</evidence>
<keyword evidence="4 6" id="KW-1133">Transmembrane helix</keyword>
<dbReference type="RefSeq" id="XP_022241791.1">
    <property type="nucleotide sequence ID" value="XM_022386083.1"/>
</dbReference>
<feature type="transmembrane region" description="Helical" evidence="6">
    <location>
        <begin position="110"/>
        <end position="128"/>
    </location>
</feature>
<evidence type="ECO:0000313" key="8">
    <source>
        <dbReference type="RefSeq" id="XP_022241791.1"/>
    </source>
</evidence>
<evidence type="ECO:0000256" key="3">
    <source>
        <dbReference type="ARBA" id="ARBA00022692"/>
    </source>
</evidence>
<feature type="transmembrane region" description="Helical" evidence="6">
    <location>
        <begin position="45"/>
        <end position="66"/>
    </location>
</feature>
<organism evidence="7 8">
    <name type="scientific">Limulus polyphemus</name>
    <name type="common">Atlantic horseshoe crab</name>
    <dbReference type="NCBI Taxonomy" id="6850"/>
    <lineage>
        <taxon>Eukaryota</taxon>
        <taxon>Metazoa</taxon>
        <taxon>Ecdysozoa</taxon>
        <taxon>Arthropoda</taxon>
        <taxon>Chelicerata</taxon>
        <taxon>Merostomata</taxon>
        <taxon>Xiphosura</taxon>
        <taxon>Limulidae</taxon>
        <taxon>Limulus</taxon>
    </lineage>
</organism>
<keyword evidence="2" id="KW-0813">Transport</keyword>
<feature type="transmembrane region" description="Helical" evidence="6">
    <location>
        <begin position="12"/>
        <end position="33"/>
    </location>
</feature>
<keyword evidence="5 6" id="KW-0472">Membrane</keyword>
<protein>
    <submittedName>
        <fullName evidence="8">CMP-sialic acid transporter 1-like</fullName>
    </submittedName>
</protein>
<feature type="transmembrane region" description="Helical" evidence="6">
    <location>
        <begin position="78"/>
        <end position="98"/>
    </location>
</feature>
<dbReference type="GeneID" id="111085805"/>
<dbReference type="Proteomes" id="UP000694941">
    <property type="component" value="Unplaced"/>
</dbReference>
<comment type="subcellular location">
    <subcellularLocation>
        <location evidence="1">Membrane</location>
        <topology evidence="1">Multi-pass membrane protein</topology>
    </subcellularLocation>
</comment>
<keyword evidence="2" id="KW-0762">Sugar transport</keyword>
<evidence type="ECO:0000256" key="2">
    <source>
        <dbReference type="ARBA" id="ARBA00022597"/>
    </source>
</evidence>
<reference evidence="8" key="1">
    <citation type="submission" date="2025-08" db="UniProtKB">
        <authorList>
            <consortium name="RefSeq"/>
        </authorList>
    </citation>
    <scope>IDENTIFICATION</scope>
    <source>
        <tissue evidence="8">Muscle</tissue>
    </source>
</reference>
<gene>
    <name evidence="8" type="primary">LOC111085805</name>
</gene>
<name>A0ABM1SDT6_LIMPO</name>
<evidence type="ECO:0000313" key="7">
    <source>
        <dbReference type="Proteomes" id="UP000694941"/>
    </source>
</evidence>
<keyword evidence="7" id="KW-1185">Reference proteome</keyword>
<dbReference type="PANTHER" id="PTHR10231">
    <property type="entry name" value="NUCLEOTIDE-SUGAR TRANSMEMBRANE TRANSPORTER"/>
    <property type="match status" value="1"/>
</dbReference>
<keyword evidence="3 6" id="KW-0812">Transmembrane</keyword>
<evidence type="ECO:0000256" key="5">
    <source>
        <dbReference type="ARBA" id="ARBA00023136"/>
    </source>
</evidence>
<sequence length="166" mass="18525">MDSSLTAPVTALLLSMLNSLLAAGVSIYTEVLFKNDKRPFLEQQIQLYFFSTLTSALLLIYCTRLGDVATQWKDMTPRSLVLLVFTIVITTGQGVALASIMQHLDSIVKYYTANIANILTAIFSAWCFPDKFSLNWSFGLSLAVLVIAIFLYEKNHLNVQISKPHI</sequence>
<evidence type="ECO:0000256" key="1">
    <source>
        <dbReference type="ARBA" id="ARBA00004141"/>
    </source>
</evidence>
<dbReference type="InterPro" id="IPR007271">
    <property type="entry name" value="Nuc_sug_transpt"/>
</dbReference>
<proteinExistence type="predicted"/>
<accession>A0ABM1SDT6</accession>
<feature type="transmembrane region" description="Helical" evidence="6">
    <location>
        <begin position="134"/>
        <end position="152"/>
    </location>
</feature>
<dbReference type="Pfam" id="PF04142">
    <property type="entry name" value="Nuc_sug_transp"/>
    <property type="match status" value="1"/>
</dbReference>
<evidence type="ECO:0000256" key="6">
    <source>
        <dbReference type="SAM" id="Phobius"/>
    </source>
</evidence>